<name>A0A917FP24_9BACL</name>
<proteinExistence type="predicted"/>
<evidence type="ECO:0000313" key="1">
    <source>
        <dbReference type="EMBL" id="GGF93997.1"/>
    </source>
</evidence>
<dbReference type="EMBL" id="BMGR01000002">
    <property type="protein sequence ID" value="GGF93997.1"/>
    <property type="molecule type" value="Genomic_DNA"/>
</dbReference>
<reference evidence="1" key="2">
    <citation type="submission" date="2020-09" db="EMBL/GenBank/DDBJ databases">
        <authorList>
            <person name="Sun Q."/>
            <person name="Zhou Y."/>
        </authorList>
    </citation>
    <scope>NUCLEOTIDE SEQUENCE</scope>
    <source>
        <strain evidence="1">CGMCC 1.12987</strain>
    </source>
</reference>
<accession>A0A917FP24</accession>
<protein>
    <recommendedName>
        <fullName evidence="3">Nitrile hydratase subunit beta</fullName>
    </recommendedName>
</protein>
<dbReference type="RefSeq" id="WP_188529439.1">
    <property type="nucleotide sequence ID" value="NZ_BMGR01000002.1"/>
</dbReference>
<organism evidence="1 2">
    <name type="scientific">Paenibacillus abyssi</name>
    <dbReference type="NCBI Taxonomy" id="1340531"/>
    <lineage>
        <taxon>Bacteria</taxon>
        <taxon>Bacillati</taxon>
        <taxon>Bacillota</taxon>
        <taxon>Bacilli</taxon>
        <taxon>Bacillales</taxon>
        <taxon>Paenibacillaceae</taxon>
        <taxon>Paenibacillus</taxon>
    </lineage>
</organism>
<reference evidence="1" key="1">
    <citation type="journal article" date="2014" name="Int. J. Syst. Evol. Microbiol.">
        <title>Complete genome sequence of Corynebacterium casei LMG S-19264T (=DSM 44701T), isolated from a smear-ripened cheese.</title>
        <authorList>
            <consortium name="US DOE Joint Genome Institute (JGI-PGF)"/>
            <person name="Walter F."/>
            <person name="Albersmeier A."/>
            <person name="Kalinowski J."/>
            <person name="Ruckert C."/>
        </authorList>
    </citation>
    <scope>NUCLEOTIDE SEQUENCE</scope>
    <source>
        <strain evidence="1">CGMCC 1.12987</strain>
    </source>
</reference>
<sequence length="73" mass="8103">MKKTHVSAWEQVNLAAKVADLKDDHYRTLLSLSAILEILIEKGLLTQEELEQKTVHLDQELGAVIAASLHPMG</sequence>
<keyword evidence="2" id="KW-1185">Reference proteome</keyword>
<dbReference type="Proteomes" id="UP000644756">
    <property type="component" value="Unassembled WGS sequence"/>
</dbReference>
<comment type="caution">
    <text evidence="1">The sequence shown here is derived from an EMBL/GenBank/DDBJ whole genome shotgun (WGS) entry which is preliminary data.</text>
</comment>
<gene>
    <name evidence="1" type="ORF">GCM10010916_09170</name>
</gene>
<evidence type="ECO:0008006" key="3">
    <source>
        <dbReference type="Google" id="ProtNLM"/>
    </source>
</evidence>
<evidence type="ECO:0000313" key="2">
    <source>
        <dbReference type="Proteomes" id="UP000644756"/>
    </source>
</evidence>
<dbReference type="AlphaFoldDB" id="A0A917FP24"/>